<organism evidence="1 2">
    <name type="scientific">Bremerella volcania</name>
    <dbReference type="NCBI Taxonomy" id="2527984"/>
    <lineage>
        <taxon>Bacteria</taxon>
        <taxon>Pseudomonadati</taxon>
        <taxon>Planctomycetota</taxon>
        <taxon>Planctomycetia</taxon>
        <taxon>Pirellulales</taxon>
        <taxon>Pirellulaceae</taxon>
        <taxon>Bremerella</taxon>
    </lineage>
</organism>
<evidence type="ECO:0000313" key="2">
    <source>
        <dbReference type="Proteomes" id="UP000318626"/>
    </source>
</evidence>
<dbReference type="KEGG" id="bvo:Pan97_05330"/>
<accession>A0A518C2U7</accession>
<sequence>MWWIGAPGERWTVMSGDTEREDWSLTMADPQVATPTRFLQLAAPKIFRWKDGHRIDRVAFTKSQRETVQTILDEASAAEANPGWQMIATPDGGKVSVFTKYLSEADDFDSLNFLVDALTPEVTRLVYQVMDKCDFLLFPMAIATNTEVAQKLDADWPEVTLATSDQSLHAILAQGPQSWWQSRGE</sequence>
<dbReference type="OrthoDB" id="96831at203682"/>
<keyword evidence="2" id="KW-1185">Reference proteome</keyword>
<name>A0A518C2U7_9BACT</name>
<proteinExistence type="predicted"/>
<dbReference type="Proteomes" id="UP000318626">
    <property type="component" value="Chromosome"/>
</dbReference>
<dbReference type="EMBL" id="CP036289">
    <property type="protein sequence ID" value="QDU73557.1"/>
    <property type="molecule type" value="Genomic_DNA"/>
</dbReference>
<reference evidence="2" key="1">
    <citation type="submission" date="2019-02" db="EMBL/GenBank/DDBJ databases">
        <title>Deep-cultivation of Planctomycetes and their phenomic and genomic characterization uncovers novel biology.</title>
        <authorList>
            <person name="Wiegand S."/>
            <person name="Jogler M."/>
            <person name="Boedeker C."/>
            <person name="Pinto D."/>
            <person name="Vollmers J."/>
            <person name="Rivas-Marin E."/>
            <person name="Kohn T."/>
            <person name="Peeters S.H."/>
            <person name="Heuer A."/>
            <person name="Rast P."/>
            <person name="Oberbeckmann S."/>
            <person name="Bunk B."/>
            <person name="Jeske O."/>
            <person name="Meyerdierks A."/>
            <person name="Storesund J.E."/>
            <person name="Kallscheuer N."/>
            <person name="Luecker S."/>
            <person name="Lage O.M."/>
            <person name="Pohl T."/>
            <person name="Merkel B.J."/>
            <person name="Hornburger P."/>
            <person name="Mueller R.-W."/>
            <person name="Bruemmer F."/>
            <person name="Labrenz M."/>
            <person name="Spormann A.M."/>
            <person name="Op den Camp H."/>
            <person name="Overmann J."/>
            <person name="Amann R."/>
            <person name="Jetten M.S.M."/>
            <person name="Mascher T."/>
            <person name="Medema M.H."/>
            <person name="Devos D.P."/>
            <person name="Kaster A.-K."/>
            <person name="Ovreas L."/>
            <person name="Rohde M."/>
            <person name="Galperin M.Y."/>
            <person name="Jogler C."/>
        </authorList>
    </citation>
    <scope>NUCLEOTIDE SEQUENCE [LARGE SCALE GENOMIC DNA]</scope>
    <source>
        <strain evidence="2">Pan97</strain>
    </source>
</reference>
<gene>
    <name evidence="1" type="ORF">Pan97_05330</name>
</gene>
<evidence type="ECO:0000313" key="1">
    <source>
        <dbReference type="EMBL" id="QDU73557.1"/>
    </source>
</evidence>
<dbReference type="RefSeq" id="WP_144970477.1">
    <property type="nucleotide sequence ID" value="NZ_CP036289.1"/>
</dbReference>
<dbReference type="AlphaFoldDB" id="A0A518C2U7"/>
<protein>
    <submittedName>
        <fullName evidence="1">Uncharacterized protein</fullName>
    </submittedName>
</protein>